<evidence type="ECO:0000256" key="3">
    <source>
        <dbReference type="PROSITE-ProRule" id="PRU00104"/>
    </source>
</evidence>
<evidence type="ECO:0000256" key="1">
    <source>
        <dbReference type="ARBA" id="ARBA00022679"/>
    </source>
</evidence>
<organism evidence="5 6">
    <name type="scientific">Sporothrix curviconia</name>
    <dbReference type="NCBI Taxonomy" id="1260050"/>
    <lineage>
        <taxon>Eukaryota</taxon>
        <taxon>Fungi</taxon>
        <taxon>Dikarya</taxon>
        <taxon>Ascomycota</taxon>
        <taxon>Pezizomycotina</taxon>
        <taxon>Sordariomycetes</taxon>
        <taxon>Sordariomycetidae</taxon>
        <taxon>Ophiostomatales</taxon>
        <taxon>Ophiostomataceae</taxon>
        <taxon>Sporothrix</taxon>
    </lineage>
</organism>
<dbReference type="PANTHER" id="PTHR45670">
    <property type="entry name" value="E3 UBIQUITIN-PROTEIN LIGASE TRIP12"/>
    <property type="match status" value="1"/>
</dbReference>
<reference evidence="5 6" key="1">
    <citation type="submission" date="2024-01" db="EMBL/GenBank/DDBJ databases">
        <authorList>
            <person name="Allen C."/>
            <person name="Tagirdzhanova G."/>
        </authorList>
    </citation>
    <scope>NUCLEOTIDE SEQUENCE [LARGE SCALE GENOMIC DNA]</scope>
</reference>
<sequence>MLDSRIIDINFNPIFFRIGDGSSGVRPSLGAVKAVDPALARSLLLIQKFATARKAIEEDAGRSAAEKAAAISAITINNTQIEDLSLDFTLPGYPDIELIPGGCQTSVTIDNVGTYVEKVVSMTLEGGVCRQVEAFQKGFSQVFPYSALSAFTPDELVSLFGRVEEDWSLETLMDSVKADHGFNMDSRSVKNLLQVMSEMTPAERRDFLQFTTGSPRLPIGGFRSLTPMFTVVCKPSEAPYSSDDYLPSVMTCVNYLKLPDYTTIEILRKQLSTAIKEGQGAFHLS</sequence>
<accession>A0ABP0APD6</accession>
<dbReference type="Proteomes" id="UP001642405">
    <property type="component" value="Unassembled WGS sequence"/>
</dbReference>
<dbReference type="Gene3D" id="3.30.2160.10">
    <property type="entry name" value="Hect, E3 ligase catalytic domain"/>
    <property type="match status" value="1"/>
</dbReference>
<feature type="active site" description="Glycyl thioester intermediate" evidence="3">
    <location>
        <position position="252"/>
    </location>
</feature>
<evidence type="ECO:0000256" key="2">
    <source>
        <dbReference type="ARBA" id="ARBA00022786"/>
    </source>
</evidence>
<dbReference type="EC" id="2.3.2.26" evidence="5"/>
<comment type="caution">
    <text evidence="5">The sequence shown here is derived from an EMBL/GenBank/DDBJ whole genome shotgun (WGS) entry which is preliminary data.</text>
</comment>
<dbReference type="InterPro" id="IPR045322">
    <property type="entry name" value="HECTD1/TRIP12-like"/>
</dbReference>
<evidence type="ECO:0000313" key="6">
    <source>
        <dbReference type="Proteomes" id="UP001642405"/>
    </source>
</evidence>
<dbReference type="SUPFAM" id="SSF56204">
    <property type="entry name" value="Hect, E3 ligase catalytic domain"/>
    <property type="match status" value="1"/>
</dbReference>
<keyword evidence="5" id="KW-0012">Acyltransferase</keyword>
<dbReference type="PROSITE" id="PS50237">
    <property type="entry name" value="HECT"/>
    <property type="match status" value="1"/>
</dbReference>
<dbReference type="EMBL" id="CAWUHB010000001">
    <property type="protein sequence ID" value="CAK7209094.1"/>
    <property type="molecule type" value="Genomic_DNA"/>
</dbReference>
<feature type="domain" description="HECT" evidence="4">
    <location>
        <begin position="1"/>
        <end position="285"/>
    </location>
</feature>
<dbReference type="PANTHER" id="PTHR45670:SF1">
    <property type="entry name" value="E3 UBIQUITIN-PROTEIN LIGASE HECTD1"/>
    <property type="match status" value="1"/>
</dbReference>
<gene>
    <name evidence="5" type="primary">UFD4_2</name>
    <name evidence="5" type="ORF">SCUCBS95973_000334</name>
</gene>
<proteinExistence type="predicted"/>
<dbReference type="Gene3D" id="3.30.2410.10">
    <property type="entry name" value="Hect, E3 ligase catalytic domain"/>
    <property type="match status" value="1"/>
</dbReference>
<dbReference type="GO" id="GO:0061630">
    <property type="term" value="F:ubiquitin protein ligase activity"/>
    <property type="evidence" value="ECO:0007669"/>
    <property type="project" value="UniProtKB-EC"/>
</dbReference>
<dbReference type="InterPro" id="IPR000569">
    <property type="entry name" value="HECT_dom"/>
</dbReference>
<keyword evidence="1 5" id="KW-0808">Transferase</keyword>
<name>A0ABP0APD6_9PEZI</name>
<protein>
    <submittedName>
        <fullName evidence="5">Ubiquitin fusion degradation protein 4</fullName>
        <ecNumber evidence="5">2.3.2.26</ecNumber>
    </submittedName>
</protein>
<dbReference type="Pfam" id="PF00632">
    <property type="entry name" value="HECT"/>
    <property type="match status" value="1"/>
</dbReference>
<evidence type="ECO:0000259" key="4">
    <source>
        <dbReference type="PROSITE" id="PS50237"/>
    </source>
</evidence>
<dbReference type="SMART" id="SM00119">
    <property type="entry name" value="HECTc"/>
    <property type="match status" value="1"/>
</dbReference>
<evidence type="ECO:0000313" key="5">
    <source>
        <dbReference type="EMBL" id="CAK7209094.1"/>
    </source>
</evidence>
<keyword evidence="2 3" id="KW-0833">Ubl conjugation pathway</keyword>
<dbReference type="InterPro" id="IPR035983">
    <property type="entry name" value="Hect_E3_ubiquitin_ligase"/>
</dbReference>
<keyword evidence="6" id="KW-1185">Reference proteome</keyword>